<feature type="domain" description="Cadherin" evidence="12">
    <location>
        <begin position="516"/>
        <end position="622"/>
    </location>
</feature>
<evidence type="ECO:0000256" key="1">
    <source>
        <dbReference type="ARBA" id="ARBA00004370"/>
    </source>
</evidence>
<dbReference type="FunFam" id="2.60.40.60:FF:000015">
    <property type="entry name" value="FAT atypical cadherin 1"/>
    <property type="match status" value="1"/>
</dbReference>
<feature type="transmembrane region" description="Helical" evidence="10">
    <location>
        <begin position="647"/>
        <end position="672"/>
    </location>
</feature>
<sequence>MGSPTPMLLCLTLLLIPEAWGQAEFLFLPGTVSIPESSPIGTSVYNFTLFNCTSINPTVTITSVIPPATYFNTPTQTVTGSDYNLEITLSSTATLNAQMVNEYILEITAVCGSSTITNQLFVKIIDDLREPQCEPKFSSQAGDIVRVFSDVPGSTTIYNVVLRQPKYRPVTYKITSPSPSSFTISSSGSVQAPAAGFSNTNAYYQLQIKVIDSAGNTCNGTLNVYVLPVHQNTINFTSSSYSVTIPENGGPSYMVTVMKASGNNVLYDLDRNQHTDSATTMVTITVTDVNDIAPQCSPAIVVDQVPQTAPIGYVFAKFQCTDPDYNSTGLTYSITPNANSQYSFRMVGSELQIKNTLNYDSYEMASVSFQYSATVVVTDNGTPKMTTNIPVFVTVTPVNNYIPVCVGPFAYSVNENAPFGTVVGQLNATDADYPFNNVEYSIDGGQNPTKFYIVPRTGEIKLLGPMDFETQTSYSLKIKVVDLKNDIIPDPTNQKTAYCSITINVQDYNDNPPICTPPFYDETIYSTLLTTTSIVSLTCSDIDVSTPGLSYTIVGGNTNNRFRMNGNSVMHNPFSYNRDGVYDPTQYQLLVLVTDSTTSPQYSTTATVFITVVPWTTTQPTTTSTTPTPEKRTTIVNQTLEYWQPNIWFMVVLTITGALFLAAIGLLSWALYTRYSLCLRGPNEEKNPLLQDRSLQNPEPPANQNQQPPPPSKEKKDMAPISPLSLQFDGRAQDPVTGREYLFNSHNGERRWI</sequence>
<dbReference type="GO" id="GO:0005911">
    <property type="term" value="C:cell-cell junction"/>
    <property type="evidence" value="ECO:0007669"/>
    <property type="project" value="TreeGrafter"/>
</dbReference>
<dbReference type="GO" id="GO:0007156">
    <property type="term" value="P:homophilic cell adhesion via plasma membrane adhesion molecules"/>
    <property type="evidence" value="ECO:0007669"/>
    <property type="project" value="InterPro"/>
</dbReference>
<dbReference type="GO" id="GO:0005509">
    <property type="term" value="F:calcium ion binding"/>
    <property type="evidence" value="ECO:0007669"/>
    <property type="project" value="UniProtKB-UniRule"/>
</dbReference>
<organism evidence="13 14">
    <name type="scientific">Pyxicephalus adspersus</name>
    <name type="common">African bullfrog</name>
    <dbReference type="NCBI Taxonomy" id="30357"/>
    <lineage>
        <taxon>Eukaryota</taxon>
        <taxon>Metazoa</taxon>
        <taxon>Chordata</taxon>
        <taxon>Craniata</taxon>
        <taxon>Vertebrata</taxon>
        <taxon>Euteleostomi</taxon>
        <taxon>Amphibia</taxon>
        <taxon>Batrachia</taxon>
        <taxon>Anura</taxon>
        <taxon>Neobatrachia</taxon>
        <taxon>Ranoidea</taxon>
        <taxon>Pyxicephalidae</taxon>
        <taxon>Pyxicephalinae</taxon>
        <taxon>Pyxicephalus</taxon>
    </lineage>
</organism>
<dbReference type="PRINTS" id="PR00205">
    <property type="entry name" value="CADHERIN"/>
</dbReference>
<dbReference type="FunFam" id="2.60.40.60:FF:000300">
    <property type="entry name" value="Cadherin related family member 4"/>
    <property type="match status" value="1"/>
</dbReference>
<dbReference type="InterPro" id="IPR002126">
    <property type="entry name" value="Cadherin-like_dom"/>
</dbReference>
<evidence type="ECO:0000259" key="12">
    <source>
        <dbReference type="PROSITE" id="PS50268"/>
    </source>
</evidence>
<evidence type="ECO:0000256" key="9">
    <source>
        <dbReference type="SAM" id="MobiDB-lite"/>
    </source>
</evidence>
<comment type="subcellular location">
    <subcellularLocation>
        <location evidence="1">Membrane</location>
    </subcellularLocation>
</comment>
<keyword evidence="4 8" id="KW-0106">Calcium</keyword>
<dbReference type="PANTHER" id="PTHR24025">
    <property type="entry name" value="DESMOGLEIN FAMILY MEMBER"/>
    <property type="match status" value="1"/>
</dbReference>
<name>A0AAV3A085_PYXAD</name>
<dbReference type="FunFam" id="2.60.40.60:FF:000268">
    <property type="entry name" value="Cadherin related family member 4"/>
    <property type="match status" value="1"/>
</dbReference>
<reference evidence="13" key="1">
    <citation type="thesis" date="2020" institute="ProQuest LLC" country="789 East Eisenhower Parkway, Ann Arbor, MI, USA">
        <title>Comparative Genomics and Chromosome Evolution.</title>
        <authorList>
            <person name="Mudd A.B."/>
        </authorList>
    </citation>
    <scope>NUCLEOTIDE SEQUENCE</scope>
    <source>
        <strain evidence="13">1538</strain>
        <tissue evidence="13">Blood</tissue>
    </source>
</reference>
<evidence type="ECO:0000256" key="6">
    <source>
        <dbReference type="ARBA" id="ARBA00022989"/>
    </source>
</evidence>
<dbReference type="PROSITE" id="PS50268">
    <property type="entry name" value="CADHERIN_2"/>
    <property type="match status" value="3"/>
</dbReference>
<keyword evidence="7 10" id="KW-0472">Membrane</keyword>
<evidence type="ECO:0000256" key="5">
    <source>
        <dbReference type="ARBA" id="ARBA00022889"/>
    </source>
</evidence>
<dbReference type="Pfam" id="PF00028">
    <property type="entry name" value="Cadherin"/>
    <property type="match status" value="1"/>
</dbReference>
<feature type="domain" description="Cadherin" evidence="12">
    <location>
        <begin position="297"/>
        <end position="405"/>
    </location>
</feature>
<dbReference type="InterPro" id="IPR020894">
    <property type="entry name" value="Cadherin_CS"/>
</dbReference>
<keyword evidence="5" id="KW-0130">Cell adhesion</keyword>
<feature type="signal peptide" evidence="11">
    <location>
        <begin position="1"/>
        <end position="21"/>
    </location>
</feature>
<dbReference type="GO" id="GO:0005886">
    <property type="term" value="C:plasma membrane"/>
    <property type="evidence" value="ECO:0007669"/>
    <property type="project" value="InterPro"/>
</dbReference>
<evidence type="ECO:0000313" key="13">
    <source>
        <dbReference type="EMBL" id="DBA18335.1"/>
    </source>
</evidence>
<keyword evidence="2 10" id="KW-0812">Transmembrane</keyword>
<evidence type="ECO:0000256" key="10">
    <source>
        <dbReference type="SAM" id="Phobius"/>
    </source>
</evidence>
<comment type="caution">
    <text evidence="13">The sequence shown here is derived from an EMBL/GenBank/DDBJ whole genome shotgun (WGS) entry which is preliminary data.</text>
</comment>
<accession>A0AAV3A085</accession>
<dbReference type="AlphaFoldDB" id="A0AAV3A085"/>
<feature type="domain" description="Cadherin" evidence="12">
    <location>
        <begin position="405"/>
        <end position="519"/>
    </location>
</feature>
<gene>
    <name evidence="13" type="ORF">GDO54_016595</name>
</gene>
<dbReference type="Proteomes" id="UP001181693">
    <property type="component" value="Unassembled WGS sequence"/>
</dbReference>
<protein>
    <recommendedName>
        <fullName evidence="12">Cadherin domain-containing protein</fullName>
    </recommendedName>
</protein>
<evidence type="ECO:0000256" key="4">
    <source>
        <dbReference type="ARBA" id="ARBA00022837"/>
    </source>
</evidence>
<keyword evidence="14" id="KW-1185">Reference proteome</keyword>
<keyword evidence="3" id="KW-0677">Repeat</keyword>
<dbReference type="CDD" id="cd11304">
    <property type="entry name" value="Cadherin_repeat"/>
    <property type="match status" value="2"/>
</dbReference>
<dbReference type="PROSITE" id="PS00232">
    <property type="entry name" value="CADHERIN_1"/>
    <property type="match status" value="1"/>
</dbReference>
<dbReference type="InterPro" id="IPR050971">
    <property type="entry name" value="Cadherin-domain_protein"/>
</dbReference>
<feature type="chain" id="PRO_5043718913" description="Cadherin domain-containing protein" evidence="11">
    <location>
        <begin position="22"/>
        <end position="753"/>
    </location>
</feature>
<feature type="region of interest" description="Disordered" evidence="9">
    <location>
        <begin position="687"/>
        <end position="733"/>
    </location>
</feature>
<evidence type="ECO:0000256" key="8">
    <source>
        <dbReference type="PROSITE-ProRule" id="PRU00043"/>
    </source>
</evidence>
<evidence type="ECO:0000256" key="3">
    <source>
        <dbReference type="ARBA" id="ARBA00022737"/>
    </source>
</evidence>
<evidence type="ECO:0000256" key="7">
    <source>
        <dbReference type="ARBA" id="ARBA00023136"/>
    </source>
</evidence>
<dbReference type="SMART" id="SM00112">
    <property type="entry name" value="CA"/>
    <property type="match status" value="4"/>
</dbReference>
<keyword evidence="6 10" id="KW-1133">Transmembrane helix</keyword>
<evidence type="ECO:0000256" key="2">
    <source>
        <dbReference type="ARBA" id="ARBA00022692"/>
    </source>
</evidence>
<proteinExistence type="predicted"/>
<dbReference type="Gene3D" id="2.60.40.60">
    <property type="entry name" value="Cadherins"/>
    <property type="match status" value="3"/>
</dbReference>
<keyword evidence="11" id="KW-0732">Signal</keyword>
<evidence type="ECO:0000313" key="14">
    <source>
        <dbReference type="Proteomes" id="UP001181693"/>
    </source>
</evidence>
<evidence type="ECO:0000256" key="11">
    <source>
        <dbReference type="SAM" id="SignalP"/>
    </source>
</evidence>
<dbReference type="InterPro" id="IPR015919">
    <property type="entry name" value="Cadherin-like_sf"/>
</dbReference>
<dbReference type="PANTHER" id="PTHR24025:SF23">
    <property type="entry name" value="NEURAL-CADHERIN"/>
    <property type="match status" value="1"/>
</dbReference>
<dbReference type="SUPFAM" id="SSF49313">
    <property type="entry name" value="Cadherin-like"/>
    <property type="match status" value="4"/>
</dbReference>
<dbReference type="EMBL" id="DYDO01000009">
    <property type="protein sequence ID" value="DBA18335.1"/>
    <property type="molecule type" value="Genomic_DNA"/>
</dbReference>